<dbReference type="Proteomes" id="UP000472267">
    <property type="component" value="Chromosome 10"/>
</dbReference>
<name>A0A672JSJ5_SALFA</name>
<organism evidence="2 3">
    <name type="scientific">Salarias fasciatus</name>
    <name type="common">Jewelled blenny</name>
    <name type="synonym">Blennius fasciatus</name>
    <dbReference type="NCBI Taxonomy" id="181472"/>
    <lineage>
        <taxon>Eukaryota</taxon>
        <taxon>Metazoa</taxon>
        <taxon>Chordata</taxon>
        <taxon>Craniata</taxon>
        <taxon>Vertebrata</taxon>
        <taxon>Euteleostomi</taxon>
        <taxon>Actinopterygii</taxon>
        <taxon>Neopterygii</taxon>
        <taxon>Teleostei</taxon>
        <taxon>Neoteleostei</taxon>
        <taxon>Acanthomorphata</taxon>
        <taxon>Ovalentaria</taxon>
        <taxon>Blenniimorphae</taxon>
        <taxon>Blenniiformes</taxon>
        <taxon>Blennioidei</taxon>
        <taxon>Blenniidae</taxon>
        <taxon>Salariinae</taxon>
        <taxon>Salarias</taxon>
    </lineage>
</organism>
<reference evidence="2" key="3">
    <citation type="submission" date="2025-09" db="UniProtKB">
        <authorList>
            <consortium name="Ensembl"/>
        </authorList>
    </citation>
    <scope>IDENTIFICATION</scope>
</reference>
<reference evidence="2" key="2">
    <citation type="submission" date="2025-08" db="UniProtKB">
        <authorList>
            <consortium name="Ensembl"/>
        </authorList>
    </citation>
    <scope>IDENTIFICATION</scope>
</reference>
<feature type="compositionally biased region" description="Basic and acidic residues" evidence="1">
    <location>
        <begin position="77"/>
        <end position="90"/>
    </location>
</feature>
<feature type="compositionally biased region" description="Acidic residues" evidence="1">
    <location>
        <begin position="1"/>
        <end position="11"/>
    </location>
</feature>
<accession>A0A672JSJ5</accession>
<dbReference type="OMA" id="SERVHNG"/>
<evidence type="ECO:0000313" key="3">
    <source>
        <dbReference type="Proteomes" id="UP000472267"/>
    </source>
</evidence>
<sequence length="142" mass="15345">VGDETEAEDDQVVVGRRGVQEKPRGNASRQNHHPHHAAGHLGVPLSADRLGAERVHDGQEAVDADAGEEEDAAVHVGVEERHGDLAEHAPEQPVAPDKVHDPERQAEDEEGVRDDQVDHVGQPGEEPRPGPKSSHCHSGFEY</sequence>
<keyword evidence="3" id="KW-1185">Reference proteome</keyword>
<protein>
    <submittedName>
        <fullName evidence="2">Uncharacterized protein</fullName>
    </submittedName>
</protein>
<proteinExistence type="predicted"/>
<dbReference type="AlphaFoldDB" id="A0A672JSJ5"/>
<dbReference type="Ensembl" id="ENSSFAT00005057836.1">
    <property type="protein sequence ID" value="ENSSFAP00005056127.1"/>
    <property type="gene ID" value="ENSSFAG00005026550.1"/>
</dbReference>
<feature type="compositionally biased region" description="Acidic residues" evidence="1">
    <location>
        <begin position="60"/>
        <end position="71"/>
    </location>
</feature>
<evidence type="ECO:0000313" key="2">
    <source>
        <dbReference type="Ensembl" id="ENSSFAP00005056127.1"/>
    </source>
</evidence>
<dbReference type="InParanoid" id="A0A672JSJ5"/>
<feature type="region of interest" description="Disordered" evidence="1">
    <location>
        <begin position="1"/>
        <end position="142"/>
    </location>
</feature>
<evidence type="ECO:0000256" key="1">
    <source>
        <dbReference type="SAM" id="MobiDB-lite"/>
    </source>
</evidence>
<reference evidence="2" key="1">
    <citation type="submission" date="2019-06" db="EMBL/GenBank/DDBJ databases">
        <authorList>
            <consortium name="Wellcome Sanger Institute Data Sharing"/>
        </authorList>
    </citation>
    <scope>NUCLEOTIDE SEQUENCE [LARGE SCALE GENOMIC DNA]</scope>
</reference>
<feature type="compositionally biased region" description="Basic and acidic residues" evidence="1">
    <location>
        <begin position="50"/>
        <end position="59"/>
    </location>
</feature>